<dbReference type="EMBL" id="AGNK02006083">
    <property type="status" value="NOT_ANNOTATED_CDS"/>
    <property type="molecule type" value="Genomic_DNA"/>
</dbReference>
<dbReference type="InParanoid" id="K4ANY5"/>
<name>K4ANY5_SETIT</name>
<dbReference type="Proteomes" id="UP000004995">
    <property type="component" value="Unassembled WGS sequence"/>
</dbReference>
<sequence length="36" mass="4184">MEKNTTNFFLERKLCFNRLHPRLTHALTNQPVKAGG</sequence>
<accession>K4ANY5</accession>
<protein>
    <submittedName>
        <fullName evidence="1">Uncharacterized protein</fullName>
    </submittedName>
</protein>
<dbReference type="HOGENOM" id="CLU_3360646_0_0_1"/>
<dbReference type="Gramene" id="KQK91932">
    <property type="protein sequence ID" value="KQK91932"/>
    <property type="gene ID" value="SETIT_040633mg"/>
</dbReference>
<dbReference type="EnsemblPlants" id="KQK91932">
    <property type="protein sequence ID" value="KQK91932"/>
    <property type="gene ID" value="SETIT_040633mg"/>
</dbReference>
<reference evidence="2" key="1">
    <citation type="journal article" date="2012" name="Nat. Biotechnol.">
        <title>Reference genome sequence of the model plant Setaria.</title>
        <authorList>
            <person name="Bennetzen J.L."/>
            <person name="Schmutz J."/>
            <person name="Wang H."/>
            <person name="Percifield R."/>
            <person name="Hawkins J."/>
            <person name="Pontaroli A.C."/>
            <person name="Estep M."/>
            <person name="Feng L."/>
            <person name="Vaughn J.N."/>
            <person name="Grimwood J."/>
            <person name="Jenkins J."/>
            <person name="Barry K."/>
            <person name="Lindquist E."/>
            <person name="Hellsten U."/>
            <person name="Deshpande S."/>
            <person name="Wang X."/>
            <person name="Wu X."/>
            <person name="Mitros T."/>
            <person name="Triplett J."/>
            <person name="Yang X."/>
            <person name="Ye C.Y."/>
            <person name="Mauro-Herrera M."/>
            <person name="Wang L."/>
            <person name="Li P."/>
            <person name="Sharma M."/>
            <person name="Sharma R."/>
            <person name="Ronald P.C."/>
            <person name="Panaud O."/>
            <person name="Kellogg E.A."/>
            <person name="Brutnell T.P."/>
            <person name="Doust A.N."/>
            <person name="Tuskan G.A."/>
            <person name="Rokhsar D."/>
            <person name="Devos K.M."/>
        </authorList>
    </citation>
    <scope>NUCLEOTIDE SEQUENCE [LARGE SCALE GENOMIC DNA]</scope>
    <source>
        <strain evidence="2">cv. Yugu1</strain>
    </source>
</reference>
<dbReference type="AlphaFoldDB" id="K4ANY5"/>
<proteinExistence type="predicted"/>
<reference evidence="1" key="2">
    <citation type="submission" date="2018-08" db="UniProtKB">
        <authorList>
            <consortium name="EnsemblPlants"/>
        </authorList>
    </citation>
    <scope>IDENTIFICATION</scope>
    <source>
        <strain evidence="1">Yugu1</strain>
    </source>
</reference>
<organism evidence="1 2">
    <name type="scientific">Setaria italica</name>
    <name type="common">Foxtail millet</name>
    <name type="synonym">Panicum italicum</name>
    <dbReference type="NCBI Taxonomy" id="4555"/>
    <lineage>
        <taxon>Eukaryota</taxon>
        <taxon>Viridiplantae</taxon>
        <taxon>Streptophyta</taxon>
        <taxon>Embryophyta</taxon>
        <taxon>Tracheophyta</taxon>
        <taxon>Spermatophyta</taxon>
        <taxon>Magnoliopsida</taxon>
        <taxon>Liliopsida</taxon>
        <taxon>Poales</taxon>
        <taxon>Poaceae</taxon>
        <taxon>PACMAD clade</taxon>
        <taxon>Panicoideae</taxon>
        <taxon>Panicodae</taxon>
        <taxon>Paniceae</taxon>
        <taxon>Cenchrinae</taxon>
        <taxon>Setaria</taxon>
    </lineage>
</organism>
<evidence type="ECO:0000313" key="1">
    <source>
        <dbReference type="EnsemblPlants" id="KQK91932"/>
    </source>
</evidence>
<evidence type="ECO:0000313" key="2">
    <source>
        <dbReference type="Proteomes" id="UP000004995"/>
    </source>
</evidence>
<keyword evidence="2" id="KW-1185">Reference proteome</keyword>